<dbReference type="RefSeq" id="WP_139192618.1">
    <property type="nucleotide sequence ID" value="NZ_MBFE02000009.1"/>
</dbReference>
<keyword evidence="1" id="KW-0472">Membrane</keyword>
<protein>
    <submittedName>
        <fullName evidence="2">Uncharacterized protein</fullName>
    </submittedName>
</protein>
<evidence type="ECO:0000313" key="2">
    <source>
        <dbReference type="EMBL" id="MUO43038.1"/>
    </source>
</evidence>
<proteinExistence type="predicted"/>
<feature type="transmembrane region" description="Helical" evidence="1">
    <location>
        <begin position="48"/>
        <end position="70"/>
    </location>
</feature>
<keyword evidence="1" id="KW-0812">Transmembrane</keyword>
<keyword evidence="1" id="KW-1133">Transmembrane helix</keyword>
<keyword evidence="3" id="KW-1185">Reference proteome</keyword>
<sequence>MTYLHLAKDVKSSGKMYPLSPKIITAALALLATLLALPPLFLELTTPRFIGLLAGANFLALQFGMFWRLLENSAAYRMLHSRGNRVTD</sequence>
<reference evidence="2" key="1">
    <citation type="submission" date="2019-11" db="EMBL/GenBank/DDBJ databases">
        <title>Whole-genome sequencing of Allorhizobium vitis.</title>
        <authorList>
            <person name="Gan H.M."/>
            <person name="Savka M.A."/>
        </authorList>
    </citation>
    <scope>NUCLEOTIDE SEQUENCE [LARGE SCALE GENOMIC DNA]</scope>
    <source>
        <strain evidence="2">T1/7</strain>
    </source>
</reference>
<organism evidence="2 3">
    <name type="scientific">Agrobacterium vitis</name>
    <name type="common">Rhizobium vitis</name>
    <dbReference type="NCBI Taxonomy" id="373"/>
    <lineage>
        <taxon>Bacteria</taxon>
        <taxon>Pseudomonadati</taxon>
        <taxon>Pseudomonadota</taxon>
        <taxon>Alphaproteobacteria</taxon>
        <taxon>Hyphomicrobiales</taxon>
        <taxon>Rhizobiaceae</taxon>
        <taxon>Rhizobium/Agrobacterium group</taxon>
        <taxon>Agrobacterium</taxon>
    </lineage>
</organism>
<feature type="transmembrane region" description="Helical" evidence="1">
    <location>
        <begin position="21"/>
        <end position="42"/>
    </location>
</feature>
<dbReference type="Proteomes" id="UP000179454">
    <property type="component" value="Unassembled WGS sequence"/>
</dbReference>
<gene>
    <name evidence="2" type="ORF">BBL17_014735</name>
</gene>
<name>A0ABW9TER8_AGRVI</name>
<evidence type="ECO:0000256" key="1">
    <source>
        <dbReference type="SAM" id="Phobius"/>
    </source>
</evidence>
<dbReference type="EMBL" id="MBFE02000009">
    <property type="protein sequence ID" value="MUO43038.1"/>
    <property type="molecule type" value="Genomic_DNA"/>
</dbReference>
<evidence type="ECO:0000313" key="3">
    <source>
        <dbReference type="Proteomes" id="UP000179454"/>
    </source>
</evidence>
<accession>A0ABW9TER8</accession>
<comment type="caution">
    <text evidence="2">The sequence shown here is derived from an EMBL/GenBank/DDBJ whole genome shotgun (WGS) entry which is preliminary data.</text>
</comment>